<dbReference type="SUPFAM" id="SSF54593">
    <property type="entry name" value="Glyoxalase/Bleomycin resistance protein/Dihydroxybiphenyl dioxygenase"/>
    <property type="match status" value="2"/>
</dbReference>
<comment type="caution">
    <text evidence="2">The sequence shown here is derived from an EMBL/GenBank/DDBJ whole genome shotgun (WGS) entry which is preliminary data.</text>
</comment>
<dbReference type="Gene3D" id="3.10.180.10">
    <property type="entry name" value="2,3-Dihydroxybiphenyl 1,2-Dioxygenase, domain 1"/>
    <property type="match status" value="2"/>
</dbReference>
<organism evidence="2 3">
    <name type="scientific">Streptomyces albiaxialis</name>
    <dbReference type="NCBI Taxonomy" id="329523"/>
    <lineage>
        <taxon>Bacteria</taxon>
        <taxon>Bacillati</taxon>
        <taxon>Actinomycetota</taxon>
        <taxon>Actinomycetes</taxon>
        <taxon>Kitasatosporales</taxon>
        <taxon>Streptomycetaceae</taxon>
        <taxon>Streptomyces</taxon>
    </lineage>
</organism>
<dbReference type="Proteomes" id="UP001500016">
    <property type="component" value="Unassembled WGS sequence"/>
</dbReference>
<sequence>MPELRSYRPGELCWADLFTPDAPASERFYATLFGWEYVHAGAAFDHYTYAAAKGHMVAGIAPSEDPEASWIVAFSTTSADDTAEQVSTAGGELEDGPRDFGVQGRSLFAVDAAGAHVGFWQPRAHVGAGLAGEPGSLCWAELAVRDTPVADRFYADVLGLTPGTLAAAGDAGYAAYHLEGRDGPVAGRTVLGPEQRDVEPFWMPYFGVSDARWTEETATAGGASVVWSGTNAEGRGVAVLADPWGATFAVLEVPPVSAR</sequence>
<evidence type="ECO:0000259" key="1">
    <source>
        <dbReference type="PROSITE" id="PS51819"/>
    </source>
</evidence>
<dbReference type="InterPro" id="IPR052164">
    <property type="entry name" value="Anthracycline_SecMetBiosynth"/>
</dbReference>
<reference evidence="2 3" key="1">
    <citation type="journal article" date="2019" name="Int. J. Syst. Evol. Microbiol.">
        <title>The Global Catalogue of Microorganisms (GCM) 10K type strain sequencing project: providing services to taxonomists for standard genome sequencing and annotation.</title>
        <authorList>
            <consortium name="The Broad Institute Genomics Platform"/>
            <consortium name="The Broad Institute Genome Sequencing Center for Infectious Disease"/>
            <person name="Wu L."/>
            <person name="Ma J."/>
        </authorList>
    </citation>
    <scope>NUCLEOTIDE SEQUENCE [LARGE SCALE GENOMIC DNA]</scope>
    <source>
        <strain evidence="2 3">JCM 15478</strain>
    </source>
</reference>
<dbReference type="EMBL" id="BAAAPE010000015">
    <property type="protein sequence ID" value="GAA2094626.1"/>
    <property type="molecule type" value="Genomic_DNA"/>
</dbReference>
<gene>
    <name evidence="2" type="ORF">GCM10009801_62860</name>
</gene>
<keyword evidence="3" id="KW-1185">Reference proteome</keyword>
<feature type="domain" description="VOC" evidence="1">
    <location>
        <begin position="11"/>
        <end position="122"/>
    </location>
</feature>
<dbReference type="RefSeq" id="WP_344532997.1">
    <property type="nucleotide sequence ID" value="NZ_BAAAPE010000015.1"/>
</dbReference>
<dbReference type="PANTHER" id="PTHR33993">
    <property type="entry name" value="GLYOXALASE-RELATED"/>
    <property type="match status" value="1"/>
</dbReference>
<dbReference type="Pfam" id="PF00903">
    <property type="entry name" value="Glyoxalase"/>
    <property type="match status" value="1"/>
</dbReference>
<dbReference type="InterPro" id="IPR037523">
    <property type="entry name" value="VOC_core"/>
</dbReference>
<dbReference type="CDD" id="cd07247">
    <property type="entry name" value="SgaA_N_like"/>
    <property type="match status" value="1"/>
</dbReference>
<protein>
    <submittedName>
        <fullName evidence="2">VOC family protein</fullName>
    </submittedName>
</protein>
<feature type="domain" description="VOC" evidence="1">
    <location>
        <begin position="136"/>
        <end position="253"/>
    </location>
</feature>
<name>A0ABN2WLC4_9ACTN</name>
<evidence type="ECO:0000313" key="3">
    <source>
        <dbReference type="Proteomes" id="UP001500016"/>
    </source>
</evidence>
<evidence type="ECO:0000313" key="2">
    <source>
        <dbReference type="EMBL" id="GAA2094626.1"/>
    </source>
</evidence>
<dbReference type="InterPro" id="IPR029068">
    <property type="entry name" value="Glyas_Bleomycin-R_OHBP_Dase"/>
</dbReference>
<dbReference type="InterPro" id="IPR004360">
    <property type="entry name" value="Glyas_Fos-R_dOase_dom"/>
</dbReference>
<dbReference type="PANTHER" id="PTHR33993:SF14">
    <property type="entry name" value="GB|AAF24581.1"/>
    <property type="match status" value="1"/>
</dbReference>
<accession>A0ABN2WLC4</accession>
<proteinExistence type="predicted"/>
<dbReference type="PROSITE" id="PS51819">
    <property type="entry name" value="VOC"/>
    <property type="match status" value="2"/>
</dbReference>